<feature type="compositionally biased region" description="Polar residues" evidence="1">
    <location>
        <begin position="71"/>
        <end position="96"/>
    </location>
</feature>
<gene>
    <name evidence="2" type="ORF">K431DRAFT_290284</name>
</gene>
<keyword evidence="3" id="KW-1185">Reference proteome</keyword>
<feature type="compositionally biased region" description="Low complexity" evidence="1">
    <location>
        <begin position="11"/>
        <end position="38"/>
    </location>
</feature>
<organism evidence="2 3">
    <name type="scientific">Polychaeton citri CBS 116435</name>
    <dbReference type="NCBI Taxonomy" id="1314669"/>
    <lineage>
        <taxon>Eukaryota</taxon>
        <taxon>Fungi</taxon>
        <taxon>Dikarya</taxon>
        <taxon>Ascomycota</taxon>
        <taxon>Pezizomycotina</taxon>
        <taxon>Dothideomycetes</taxon>
        <taxon>Dothideomycetidae</taxon>
        <taxon>Capnodiales</taxon>
        <taxon>Capnodiaceae</taxon>
        <taxon>Polychaeton</taxon>
    </lineage>
</organism>
<dbReference type="EMBL" id="MU003766">
    <property type="protein sequence ID" value="KAF2725775.1"/>
    <property type="molecule type" value="Genomic_DNA"/>
</dbReference>
<feature type="compositionally biased region" description="Basic residues" evidence="1">
    <location>
        <begin position="1"/>
        <end position="10"/>
    </location>
</feature>
<feature type="region of interest" description="Disordered" evidence="1">
    <location>
        <begin position="1"/>
        <end position="38"/>
    </location>
</feature>
<dbReference type="OrthoDB" id="4157208at2759"/>
<name>A0A9P4UV39_9PEZI</name>
<sequence length="162" mass="17444">MDSRHQRQQRQHQQTSFYSQQQFVAQLPSSSTSSSAFHSTSSLASVQIPNDQTSMMQSKGFVSAPLPSPAATMSRQQSTCYFGSNNQVSGPTSHPQQPHLASASRLPPQQQFNAPQLMSQGGGEAGGAPETSSFLLQANLLAEAAKRAQMACLMRDMDDIAL</sequence>
<protein>
    <submittedName>
        <fullName evidence="2">Uncharacterized protein</fullName>
    </submittedName>
</protein>
<proteinExistence type="predicted"/>
<evidence type="ECO:0000313" key="2">
    <source>
        <dbReference type="EMBL" id="KAF2725775.1"/>
    </source>
</evidence>
<accession>A0A9P4UV39</accession>
<dbReference type="Proteomes" id="UP000799441">
    <property type="component" value="Unassembled WGS sequence"/>
</dbReference>
<comment type="caution">
    <text evidence="2">The sequence shown here is derived from an EMBL/GenBank/DDBJ whole genome shotgun (WGS) entry which is preliminary data.</text>
</comment>
<feature type="region of interest" description="Disordered" evidence="1">
    <location>
        <begin position="56"/>
        <end position="105"/>
    </location>
</feature>
<evidence type="ECO:0000313" key="3">
    <source>
        <dbReference type="Proteomes" id="UP000799441"/>
    </source>
</evidence>
<reference evidence="2" key="1">
    <citation type="journal article" date="2020" name="Stud. Mycol.">
        <title>101 Dothideomycetes genomes: a test case for predicting lifestyles and emergence of pathogens.</title>
        <authorList>
            <person name="Haridas S."/>
            <person name="Albert R."/>
            <person name="Binder M."/>
            <person name="Bloem J."/>
            <person name="Labutti K."/>
            <person name="Salamov A."/>
            <person name="Andreopoulos B."/>
            <person name="Baker S."/>
            <person name="Barry K."/>
            <person name="Bills G."/>
            <person name="Bluhm B."/>
            <person name="Cannon C."/>
            <person name="Castanera R."/>
            <person name="Culley D."/>
            <person name="Daum C."/>
            <person name="Ezra D."/>
            <person name="Gonzalez J."/>
            <person name="Henrissat B."/>
            <person name="Kuo A."/>
            <person name="Liang C."/>
            <person name="Lipzen A."/>
            <person name="Lutzoni F."/>
            <person name="Magnuson J."/>
            <person name="Mondo S."/>
            <person name="Nolan M."/>
            <person name="Ohm R."/>
            <person name="Pangilinan J."/>
            <person name="Park H.-J."/>
            <person name="Ramirez L."/>
            <person name="Alfaro M."/>
            <person name="Sun H."/>
            <person name="Tritt A."/>
            <person name="Yoshinaga Y."/>
            <person name="Zwiers L.-H."/>
            <person name="Turgeon B."/>
            <person name="Goodwin S."/>
            <person name="Spatafora J."/>
            <person name="Crous P."/>
            <person name="Grigoriev I."/>
        </authorList>
    </citation>
    <scope>NUCLEOTIDE SEQUENCE</scope>
    <source>
        <strain evidence="2">CBS 116435</strain>
    </source>
</reference>
<dbReference type="AlphaFoldDB" id="A0A9P4UV39"/>
<evidence type="ECO:0000256" key="1">
    <source>
        <dbReference type="SAM" id="MobiDB-lite"/>
    </source>
</evidence>